<evidence type="ECO:0000256" key="1">
    <source>
        <dbReference type="SAM" id="MobiDB-lite"/>
    </source>
</evidence>
<proteinExistence type="predicted"/>
<reference evidence="3 4" key="1">
    <citation type="submission" date="2020-08" db="EMBL/GenBank/DDBJ databases">
        <title>Bridging the membrane lipid divide: bacteria of the FCB group superphylum have the potential to synthesize archaeal ether lipids.</title>
        <authorList>
            <person name="Villanueva L."/>
            <person name="Von Meijenfeldt F.A.B."/>
            <person name="Westbye A.B."/>
            <person name="Yadav S."/>
            <person name="Hopmans E.C."/>
            <person name="Dutilh B.E."/>
            <person name="Sinninghe Damste J.S."/>
        </authorList>
    </citation>
    <scope>NUCLEOTIDE SEQUENCE [LARGE SCALE GENOMIC DNA]</scope>
    <source>
        <strain evidence="3">NIOZ-UU30</strain>
    </source>
</reference>
<sequence length="77" mass="8121">MPIYEYRCGKCDKVFEYLVLSSSEVPNCPACQSKKVNKLMSAPTFFSKGSSGMTERSSAGASSCSGCAATSCTSCSH</sequence>
<evidence type="ECO:0000259" key="2">
    <source>
        <dbReference type="SMART" id="SM00834"/>
    </source>
</evidence>
<name>A0A8J6TLY5_9BACT</name>
<dbReference type="SMART" id="SM00834">
    <property type="entry name" value="CxxC_CXXC_SSSS"/>
    <property type="match status" value="1"/>
</dbReference>
<feature type="domain" description="Putative regulatory protein FmdB zinc ribbon" evidence="2">
    <location>
        <begin position="1"/>
        <end position="41"/>
    </location>
</feature>
<evidence type="ECO:0000313" key="4">
    <source>
        <dbReference type="Proteomes" id="UP000603434"/>
    </source>
</evidence>
<feature type="region of interest" description="Disordered" evidence="1">
    <location>
        <begin position="48"/>
        <end position="77"/>
    </location>
</feature>
<accession>A0A8J6TLY5</accession>
<dbReference type="AlphaFoldDB" id="A0A8J6TLY5"/>
<protein>
    <submittedName>
        <fullName evidence="3">Zinc ribbon domain-containing protein</fullName>
    </submittedName>
</protein>
<dbReference type="Pfam" id="PF09723">
    <property type="entry name" value="Zn_ribbon_8"/>
    <property type="match status" value="1"/>
</dbReference>
<feature type="compositionally biased region" description="Low complexity" evidence="1">
    <location>
        <begin position="57"/>
        <end position="77"/>
    </location>
</feature>
<comment type="caution">
    <text evidence="3">The sequence shown here is derived from an EMBL/GenBank/DDBJ whole genome shotgun (WGS) entry which is preliminary data.</text>
</comment>
<dbReference type="InterPro" id="IPR013429">
    <property type="entry name" value="Regulatory_FmdB_Zinc_ribbon"/>
</dbReference>
<dbReference type="NCBIfam" id="TIGR02605">
    <property type="entry name" value="CxxC_CxxC_SSSS"/>
    <property type="match status" value="1"/>
</dbReference>
<organism evidence="3 4">
    <name type="scientific">Candidatus Desulfatibia profunda</name>
    <dbReference type="NCBI Taxonomy" id="2841695"/>
    <lineage>
        <taxon>Bacteria</taxon>
        <taxon>Pseudomonadati</taxon>
        <taxon>Thermodesulfobacteriota</taxon>
        <taxon>Desulfobacteria</taxon>
        <taxon>Desulfobacterales</taxon>
        <taxon>Desulfobacterales incertae sedis</taxon>
        <taxon>Candidatus Desulfatibia</taxon>
    </lineage>
</organism>
<dbReference type="Proteomes" id="UP000603434">
    <property type="component" value="Unassembled WGS sequence"/>
</dbReference>
<dbReference type="EMBL" id="JACNJH010000125">
    <property type="protein sequence ID" value="MBC8361163.1"/>
    <property type="molecule type" value="Genomic_DNA"/>
</dbReference>
<gene>
    <name evidence="3" type="ORF">H8E23_07180</name>
</gene>
<evidence type="ECO:0000313" key="3">
    <source>
        <dbReference type="EMBL" id="MBC8361163.1"/>
    </source>
</evidence>